<protein>
    <submittedName>
        <fullName evidence="4">Carwaprin-a-like</fullName>
    </submittedName>
</protein>
<dbReference type="AlphaFoldDB" id="A0A6I9Y6G5"/>
<dbReference type="Pfam" id="PF00095">
    <property type="entry name" value="WAP"/>
    <property type="match status" value="1"/>
</dbReference>
<dbReference type="GO" id="GO:0005576">
    <property type="term" value="C:extracellular region"/>
    <property type="evidence" value="ECO:0007669"/>
    <property type="project" value="InterPro"/>
</dbReference>
<sequence>MISQELLLALTLLVLGTQAASLAGKEDQAKEGYCYHLPPLGDVFDSQDCSACQKNASCSTCARDDQCPGTQKCCPGDCGYVCEDAIMGELPSQPSLSPFLPIWREAFKTCLEGSSFQPIPFW</sequence>
<reference evidence="4" key="1">
    <citation type="submission" date="2025-08" db="UniProtKB">
        <authorList>
            <consortium name="RefSeq"/>
        </authorList>
    </citation>
    <scope>IDENTIFICATION</scope>
    <source>
        <tissue evidence="4">Skeletal muscle</tissue>
    </source>
</reference>
<dbReference type="Gene3D" id="4.10.75.10">
    <property type="entry name" value="Elafin-like"/>
    <property type="match status" value="1"/>
</dbReference>
<feature type="signal peptide" evidence="1">
    <location>
        <begin position="1"/>
        <end position="19"/>
    </location>
</feature>
<dbReference type="RefSeq" id="XP_013914010.1">
    <property type="nucleotide sequence ID" value="XM_014058535.1"/>
</dbReference>
<dbReference type="InterPro" id="IPR008197">
    <property type="entry name" value="WAP_dom"/>
</dbReference>
<dbReference type="KEGG" id="tsr:106542723"/>
<organism evidence="3 4">
    <name type="scientific">Thamnophis sirtalis</name>
    <dbReference type="NCBI Taxonomy" id="35019"/>
    <lineage>
        <taxon>Eukaryota</taxon>
        <taxon>Metazoa</taxon>
        <taxon>Chordata</taxon>
        <taxon>Craniata</taxon>
        <taxon>Vertebrata</taxon>
        <taxon>Euteleostomi</taxon>
        <taxon>Lepidosauria</taxon>
        <taxon>Squamata</taxon>
        <taxon>Bifurcata</taxon>
        <taxon>Unidentata</taxon>
        <taxon>Episquamata</taxon>
        <taxon>Toxicofera</taxon>
        <taxon>Serpentes</taxon>
        <taxon>Colubroidea</taxon>
        <taxon>Colubridae</taxon>
        <taxon>Natricinae</taxon>
        <taxon>Thamnophis</taxon>
    </lineage>
</organism>
<dbReference type="InterPro" id="IPR036645">
    <property type="entry name" value="Elafin-like_sf"/>
</dbReference>
<dbReference type="GO" id="GO:0030414">
    <property type="term" value="F:peptidase inhibitor activity"/>
    <property type="evidence" value="ECO:0007669"/>
    <property type="project" value="InterPro"/>
</dbReference>
<dbReference type="GeneID" id="106542723"/>
<feature type="domain" description="WAP" evidence="2">
    <location>
        <begin position="27"/>
        <end position="86"/>
    </location>
</feature>
<dbReference type="Proteomes" id="UP000504617">
    <property type="component" value="Unplaced"/>
</dbReference>
<dbReference type="PROSITE" id="PS51390">
    <property type="entry name" value="WAP"/>
    <property type="match status" value="1"/>
</dbReference>
<gene>
    <name evidence="4" type="primary">LOC106542723</name>
</gene>
<evidence type="ECO:0000313" key="4">
    <source>
        <dbReference type="RefSeq" id="XP_013914010.1"/>
    </source>
</evidence>
<dbReference type="OrthoDB" id="4473401at2759"/>
<accession>A0A6I9Y6G5</accession>
<name>A0A6I9Y6G5_9SAUR</name>
<feature type="chain" id="PRO_5027070620" evidence="1">
    <location>
        <begin position="20"/>
        <end position="122"/>
    </location>
</feature>
<evidence type="ECO:0000256" key="1">
    <source>
        <dbReference type="SAM" id="SignalP"/>
    </source>
</evidence>
<proteinExistence type="predicted"/>
<evidence type="ECO:0000313" key="3">
    <source>
        <dbReference type="Proteomes" id="UP000504617"/>
    </source>
</evidence>
<keyword evidence="3" id="KW-1185">Reference proteome</keyword>
<evidence type="ECO:0000259" key="2">
    <source>
        <dbReference type="PROSITE" id="PS51390"/>
    </source>
</evidence>
<keyword evidence="1" id="KW-0732">Signal</keyword>